<dbReference type="Pfam" id="PF01494">
    <property type="entry name" value="FAD_binding_3"/>
    <property type="match status" value="1"/>
</dbReference>
<feature type="domain" description="FAD-binding" evidence="4">
    <location>
        <begin position="10"/>
        <end position="346"/>
    </location>
</feature>
<dbReference type="SUPFAM" id="SSF54373">
    <property type="entry name" value="FAD-linked reductases, C-terminal domain"/>
    <property type="match status" value="1"/>
</dbReference>
<dbReference type="PANTHER" id="PTHR46720">
    <property type="entry name" value="HYDROXYLASE, PUTATIVE (AFU_ORTHOLOGUE AFUA_3G01460)-RELATED"/>
    <property type="match status" value="1"/>
</dbReference>
<sequence>MVSETRAFRIAVIGGGIGGLCATLSLHHHCKQLNVDINVYEQAAQYKEIGAGIGIGVNAAKLLHKLEFGEEVNKIAGHRNGVWISFRRYDTGADIITVPADDTKTIRQLPVHRAEFLDLLVRVIKERNAATLHTNKACQKVIDNGSDVTIQFKDGTSASADLVVGCDGIHSVLRSQFYTDNPRYSGRTCYRGLVPISQLESWWPLKTYSASWLGPDRHLLVFPISDNKTLNIVAFVATPESELGGLKESWTATGDRNDTLKAFEDFDETVRKVIGSMPERPSKWVLNDREPLDQWVFAGGKVVLMGDAAHAMLPHQGAGAGQAIEDGYILARAVQDHLRAVRSSSNGHAYGHSGDGKDDGASLQRYMGLYQSVRLPRAQQAQATARQAGEVYEMQRPDMVGKSYDDCLPLVRDALKDRMKWVWTADIDDAYEKARAAVISGHSGIGDDYSGTVAS</sequence>
<organism evidence="5 6">
    <name type="scientific">Rhizodiscina lignyota</name>
    <dbReference type="NCBI Taxonomy" id="1504668"/>
    <lineage>
        <taxon>Eukaryota</taxon>
        <taxon>Fungi</taxon>
        <taxon>Dikarya</taxon>
        <taxon>Ascomycota</taxon>
        <taxon>Pezizomycotina</taxon>
        <taxon>Dothideomycetes</taxon>
        <taxon>Pleosporomycetidae</taxon>
        <taxon>Aulographales</taxon>
        <taxon>Rhizodiscinaceae</taxon>
        <taxon>Rhizodiscina</taxon>
    </lineage>
</organism>
<keyword evidence="2" id="KW-0274">FAD</keyword>
<evidence type="ECO:0000313" key="5">
    <source>
        <dbReference type="EMBL" id="KAF2097138.1"/>
    </source>
</evidence>
<comment type="caution">
    <text evidence="5">The sequence shown here is derived from an EMBL/GenBank/DDBJ whole genome shotgun (WGS) entry which is preliminary data.</text>
</comment>
<dbReference type="InterPro" id="IPR051104">
    <property type="entry name" value="FAD_monoxygenase"/>
</dbReference>
<dbReference type="EMBL" id="ML978128">
    <property type="protein sequence ID" value="KAF2097138.1"/>
    <property type="molecule type" value="Genomic_DNA"/>
</dbReference>
<dbReference type="OrthoDB" id="417877at2759"/>
<protein>
    <submittedName>
        <fullName evidence="5">FAD/NAD(P)-binding domain-containing protein</fullName>
    </submittedName>
</protein>
<dbReference type="GO" id="GO:0044550">
    <property type="term" value="P:secondary metabolite biosynthetic process"/>
    <property type="evidence" value="ECO:0007669"/>
    <property type="project" value="TreeGrafter"/>
</dbReference>
<dbReference type="InterPro" id="IPR036188">
    <property type="entry name" value="FAD/NAD-bd_sf"/>
</dbReference>
<dbReference type="SUPFAM" id="SSF51905">
    <property type="entry name" value="FAD/NAD(P)-binding domain"/>
    <property type="match status" value="1"/>
</dbReference>
<evidence type="ECO:0000313" key="6">
    <source>
        <dbReference type="Proteomes" id="UP000799772"/>
    </source>
</evidence>
<evidence type="ECO:0000256" key="2">
    <source>
        <dbReference type="ARBA" id="ARBA00022827"/>
    </source>
</evidence>
<keyword evidence="1" id="KW-0285">Flavoprotein</keyword>
<dbReference type="Gene3D" id="3.50.50.60">
    <property type="entry name" value="FAD/NAD(P)-binding domain"/>
    <property type="match status" value="1"/>
</dbReference>
<dbReference type="PRINTS" id="PR00420">
    <property type="entry name" value="RNGMNOXGNASE"/>
</dbReference>
<evidence type="ECO:0000256" key="3">
    <source>
        <dbReference type="ARBA" id="ARBA00023002"/>
    </source>
</evidence>
<dbReference type="PANTHER" id="PTHR46720:SF1">
    <property type="entry name" value="HYDROXYLASE, PUTATIVE (AFU_ORTHOLOGUE AFUA_8G06050)-RELATED"/>
    <property type="match status" value="1"/>
</dbReference>
<dbReference type="Proteomes" id="UP000799772">
    <property type="component" value="Unassembled WGS sequence"/>
</dbReference>
<accession>A0A9P4M4P7</accession>
<dbReference type="InterPro" id="IPR002938">
    <property type="entry name" value="FAD-bd"/>
</dbReference>
<keyword evidence="3" id="KW-0560">Oxidoreductase</keyword>
<proteinExistence type="predicted"/>
<dbReference type="GO" id="GO:0016491">
    <property type="term" value="F:oxidoreductase activity"/>
    <property type="evidence" value="ECO:0007669"/>
    <property type="project" value="UniProtKB-KW"/>
</dbReference>
<gene>
    <name evidence="5" type="ORF">NA57DRAFT_57739</name>
</gene>
<dbReference type="AlphaFoldDB" id="A0A9P4M4P7"/>
<keyword evidence="6" id="KW-1185">Reference proteome</keyword>
<name>A0A9P4M4P7_9PEZI</name>
<reference evidence="5" key="1">
    <citation type="journal article" date="2020" name="Stud. Mycol.">
        <title>101 Dothideomycetes genomes: a test case for predicting lifestyles and emergence of pathogens.</title>
        <authorList>
            <person name="Haridas S."/>
            <person name="Albert R."/>
            <person name="Binder M."/>
            <person name="Bloem J."/>
            <person name="Labutti K."/>
            <person name="Salamov A."/>
            <person name="Andreopoulos B."/>
            <person name="Baker S."/>
            <person name="Barry K."/>
            <person name="Bills G."/>
            <person name="Bluhm B."/>
            <person name="Cannon C."/>
            <person name="Castanera R."/>
            <person name="Culley D."/>
            <person name="Daum C."/>
            <person name="Ezra D."/>
            <person name="Gonzalez J."/>
            <person name="Henrissat B."/>
            <person name="Kuo A."/>
            <person name="Liang C."/>
            <person name="Lipzen A."/>
            <person name="Lutzoni F."/>
            <person name="Magnuson J."/>
            <person name="Mondo S."/>
            <person name="Nolan M."/>
            <person name="Ohm R."/>
            <person name="Pangilinan J."/>
            <person name="Park H.-J."/>
            <person name="Ramirez L."/>
            <person name="Alfaro M."/>
            <person name="Sun H."/>
            <person name="Tritt A."/>
            <person name="Yoshinaga Y."/>
            <person name="Zwiers L.-H."/>
            <person name="Turgeon B."/>
            <person name="Goodwin S."/>
            <person name="Spatafora J."/>
            <person name="Crous P."/>
            <person name="Grigoriev I."/>
        </authorList>
    </citation>
    <scope>NUCLEOTIDE SEQUENCE</scope>
    <source>
        <strain evidence="5">CBS 133067</strain>
    </source>
</reference>
<evidence type="ECO:0000259" key="4">
    <source>
        <dbReference type="Pfam" id="PF01494"/>
    </source>
</evidence>
<evidence type="ECO:0000256" key="1">
    <source>
        <dbReference type="ARBA" id="ARBA00022630"/>
    </source>
</evidence>
<dbReference type="GO" id="GO:0071949">
    <property type="term" value="F:FAD binding"/>
    <property type="evidence" value="ECO:0007669"/>
    <property type="project" value="InterPro"/>
</dbReference>